<reference evidence="4" key="3">
    <citation type="submission" date="2011-05" db="EMBL/GenBank/DDBJ databases">
        <title>Complete sequence of Methylomonas methanica MC09.</title>
        <authorList>
            <consortium name="US DOE Joint Genome Institute"/>
            <person name="Lucas S."/>
            <person name="Han J."/>
            <person name="Lapidus A."/>
            <person name="Cheng J.-F."/>
            <person name="Goodwin L."/>
            <person name="Pitluck S."/>
            <person name="Peters L."/>
            <person name="Mikhailova N."/>
            <person name="Teshima H."/>
            <person name="Han C."/>
            <person name="Tapia R."/>
            <person name="Land M."/>
            <person name="Hauser L."/>
            <person name="Kyrpides N."/>
            <person name="Ivanova N."/>
            <person name="Pagani I."/>
            <person name="Stein L."/>
            <person name="Woyke T."/>
        </authorList>
    </citation>
    <scope>NUCLEOTIDE SEQUENCE [LARGE SCALE GENOMIC DNA]</scope>
    <source>
        <strain evidence="4">MC09</strain>
    </source>
</reference>
<dbReference type="InterPro" id="IPR035905">
    <property type="entry name" value="Barstar-like_sf"/>
</dbReference>
<dbReference type="eggNOG" id="COG2732">
    <property type="taxonomic scope" value="Bacteria"/>
</dbReference>
<dbReference type="Gene3D" id="3.30.370.10">
    <property type="entry name" value="Barstar-like"/>
    <property type="match status" value="1"/>
</dbReference>
<dbReference type="KEGG" id="mmt:Metme_1730"/>
<dbReference type="STRING" id="857087.Metme_1730"/>
<dbReference type="AlphaFoldDB" id="G0A2G8"/>
<dbReference type="OrthoDB" id="7575400at2"/>
<dbReference type="RefSeq" id="WP_013818401.1">
    <property type="nucleotide sequence ID" value="NC_015572.1"/>
</dbReference>
<accession>G0A2G8</accession>
<comment type="similarity">
    <text evidence="1">Belongs to the barstar family.</text>
</comment>
<reference key="2">
    <citation type="submission" date="2011-05" db="EMBL/GenBank/DDBJ databases">
        <title>Complete genome sequence of the aerobic marine methanotroph Methylomonas methanica MC09.</title>
        <authorList>
            <person name="Boden R."/>
            <person name="Cunliffe M."/>
            <person name="Scanlan J."/>
            <person name="Moussard H."/>
            <person name="Kits K.D."/>
            <person name="Klotz M."/>
            <person name="Jetten M."/>
            <person name="Vuilleumier S."/>
            <person name="Han J."/>
            <person name="Peters L."/>
            <person name="Mikhailova N."/>
            <person name="Teshima H."/>
            <person name="Tapia R."/>
            <person name="Kyrpides N."/>
            <person name="Ivanova N."/>
            <person name="Pagani I."/>
            <person name="Cheng J.-F."/>
            <person name="Goodwin L."/>
            <person name="Han C."/>
            <person name="Hauser L."/>
            <person name="Land M."/>
            <person name="Lapidus A."/>
            <person name="Lucas S."/>
            <person name="Pitluck S."/>
            <person name="Woyke T."/>
            <person name="Stein L.Y."/>
            <person name="Murrell C."/>
        </authorList>
    </citation>
    <scope>NUCLEOTIDE SEQUENCE</scope>
    <source>
        <strain>MC09</strain>
    </source>
</reference>
<dbReference type="EMBL" id="CP002738">
    <property type="protein sequence ID" value="AEG00148.1"/>
    <property type="molecule type" value="Genomic_DNA"/>
</dbReference>
<gene>
    <name evidence="3" type="ordered locus">Metme_1730</name>
</gene>
<dbReference type="InterPro" id="IPR000468">
    <property type="entry name" value="Barstar"/>
</dbReference>
<dbReference type="Proteomes" id="UP000008888">
    <property type="component" value="Chromosome"/>
</dbReference>
<feature type="domain" description="Barstar (barnase inhibitor)" evidence="2">
    <location>
        <begin position="1"/>
        <end position="90"/>
    </location>
</feature>
<evidence type="ECO:0000256" key="1">
    <source>
        <dbReference type="ARBA" id="ARBA00006845"/>
    </source>
</evidence>
<organism evidence="3 4">
    <name type="scientific">Methylomonas methanica (strain DSM 25384 / MC09)</name>
    <dbReference type="NCBI Taxonomy" id="857087"/>
    <lineage>
        <taxon>Bacteria</taxon>
        <taxon>Pseudomonadati</taxon>
        <taxon>Pseudomonadota</taxon>
        <taxon>Gammaproteobacteria</taxon>
        <taxon>Methylococcales</taxon>
        <taxon>Methylococcaceae</taxon>
        <taxon>Methylomonas</taxon>
    </lineage>
</organism>
<keyword evidence="4" id="KW-1185">Reference proteome</keyword>
<evidence type="ECO:0000313" key="3">
    <source>
        <dbReference type="EMBL" id="AEG00148.1"/>
    </source>
</evidence>
<reference evidence="3 4" key="1">
    <citation type="journal article" date="2011" name="J. Bacteriol.">
        <title>Complete Genome Sequence of the Aerobic Marine Methanotroph Methylomonas methanica MC09.</title>
        <authorList>
            <person name="Boden R."/>
            <person name="Cunliffe M."/>
            <person name="Scanlan J."/>
            <person name="Moussard H."/>
            <person name="Kits K.D."/>
            <person name="Klotz M.G."/>
            <person name="Jetten M.S."/>
            <person name="Vuilleumier S."/>
            <person name="Han J."/>
            <person name="Peters L."/>
            <person name="Mikhailova N."/>
            <person name="Teshima H."/>
            <person name="Tapia R."/>
            <person name="Kyrpides N."/>
            <person name="Ivanova N."/>
            <person name="Pagani I."/>
            <person name="Cheng J.F."/>
            <person name="Goodwin L."/>
            <person name="Han C."/>
            <person name="Hauser L."/>
            <person name="Land M.L."/>
            <person name="Lapidus A."/>
            <person name="Lucas S."/>
            <person name="Pitluck S."/>
            <person name="Woyke T."/>
            <person name="Stein L."/>
            <person name="Murrell J.C."/>
        </authorList>
    </citation>
    <scope>NUCLEOTIDE SEQUENCE [LARGE SCALE GENOMIC DNA]</scope>
    <source>
        <strain evidence="3 4">MC09</strain>
    </source>
</reference>
<evidence type="ECO:0000259" key="2">
    <source>
        <dbReference type="Pfam" id="PF01337"/>
    </source>
</evidence>
<evidence type="ECO:0000313" key="4">
    <source>
        <dbReference type="Proteomes" id="UP000008888"/>
    </source>
</evidence>
<dbReference type="Pfam" id="PF01337">
    <property type="entry name" value="Barstar"/>
    <property type="match status" value="1"/>
</dbReference>
<protein>
    <submittedName>
        <fullName evidence="3">Barstar (Barnase inhibitor)</fullName>
    </submittedName>
</protein>
<dbReference type="SUPFAM" id="SSF52038">
    <property type="entry name" value="Barstar-related"/>
    <property type="match status" value="1"/>
</dbReference>
<name>G0A2G8_METMM</name>
<proteinExistence type="inferred from homology"/>
<sequence length="99" mass="11448">MKKFRVEGNVLKDWEKFHDFFAKTFEFPGYYGRNMDAWNDCMSDYCCSNGLVSLHIDNANELKAQNPDAFEALIECSAFINWRSTDKGGEPLVVLSFYV</sequence>
<dbReference type="HOGENOM" id="CLU_147895_0_0_6"/>